<evidence type="ECO:0008006" key="3">
    <source>
        <dbReference type="Google" id="ProtNLM"/>
    </source>
</evidence>
<proteinExistence type="predicted"/>
<gene>
    <name evidence="1" type="ORF">C7Y72_05360</name>
</gene>
<dbReference type="Proteomes" id="UP000240739">
    <property type="component" value="Unassembled WGS sequence"/>
</dbReference>
<dbReference type="Gene3D" id="3.40.50.2000">
    <property type="entry name" value="Glycogen Phosphorylase B"/>
    <property type="match status" value="1"/>
</dbReference>
<accession>A0A2T4UIT1</accession>
<dbReference type="AlphaFoldDB" id="A0A2T4UIT1"/>
<name>A0A2T4UIT1_9ACTN</name>
<protein>
    <recommendedName>
        <fullName evidence="3">Glycosyltransferase</fullName>
    </recommendedName>
</protein>
<evidence type="ECO:0000313" key="2">
    <source>
        <dbReference type="Proteomes" id="UP000240739"/>
    </source>
</evidence>
<evidence type="ECO:0000313" key="1">
    <source>
        <dbReference type="EMBL" id="PTL59115.1"/>
    </source>
</evidence>
<keyword evidence="2" id="KW-1185">Reference proteome</keyword>
<sequence>MPEAAAGTLAGHAATIDGIARAARACADAGRLETASALVQSAAGIAALRHPGRFAHPVLDDVLARASASLPDVPWIGGRGVLHVLSNALEVGGHTRLAWRWMELDGDRPQSFVVTRPVPGPTPPSLAAAAARSGGREWRVPGAQAGLLATASALRELAASFDLVVLHAQPNDPLPSLAFAAVTDRAPVLLCNHADHCFWLGRDVADVVVGHREVAATLARTRRGVPAGRTATLPLPLDDVPATDPDARTAARARLGIPAAARVLLTVGSAYKFEAPAGGHLLDVLLPVLAADPAAVLLAVGPAPEGRWAAAAAQTAGRVLATGVLPDVADLLAAADVYVESYPCSSGTAALEAAQTGLPVVAWAPDAAQAALLGSAGAAAGLWPSARTAAELARLLAAPAPARDAVLAHHAPARWRATLADAVTAAREAGPVRAAQLADPPVADAPEDRLLLDLHVGTGHCHAPEVVARWAAQAAALAAVPAVERCFVPGLLGPTTHLELARCFTDAVVAPGPGEEATAVDRLRAILRGGLAQRGVVALPPDRVETAFPALEAALAAGEEVDLDVVPTADPGSLLHAGALAVPATA</sequence>
<dbReference type="SUPFAM" id="SSF53756">
    <property type="entry name" value="UDP-Glycosyltransferase/glycogen phosphorylase"/>
    <property type="match status" value="1"/>
</dbReference>
<organism evidence="1 2">
    <name type="scientific">Paraconexibacter algicola</name>
    <dbReference type="NCBI Taxonomy" id="2133960"/>
    <lineage>
        <taxon>Bacteria</taxon>
        <taxon>Bacillati</taxon>
        <taxon>Actinomycetota</taxon>
        <taxon>Thermoleophilia</taxon>
        <taxon>Solirubrobacterales</taxon>
        <taxon>Paraconexibacteraceae</taxon>
        <taxon>Paraconexibacter</taxon>
    </lineage>
</organism>
<comment type="caution">
    <text evidence="1">The sequence shown here is derived from an EMBL/GenBank/DDBJ whole genome shotgun (WGS) entry which is preliminary data.</text>
</comment>
<reference evidence="1 2" key="1">
    <citation type="submission" date="2018-03" db="EMBL/GenBank/DDBJ databases">
        <title>Aquarubrobacter algicola gen. nov., sp. nov., a novel actinobacterium isolated from shallow eutrophic lake during the end of cyanobacterial harmful algal blooms.</title>
        <authorList>
            <person name="Chun S.J."/>
        </authorList>
    </citation>
    <scope>NUCLEOTIDE SEQUENCE [LARGE SCALE GENOMIC DNA]</scope>
    <source>
        <strain evidence="1 2">Seoho-28</strain>
    </source>
</reference>
<dbReference type="RefSeq" id="WP_107567551.1">
    <property type="nucleotide sequence ID" value="NZ_PYYB01000001.1"/>
</dbReference>
<dbReference type="OrthoDB" id="479249at2"/>
<dbReference type="Pfam" id="PF13692">
    <property type="entry name" value="Glyco_trans_1_4"/>
    <property type="match status" value="1"/>
</dbReference>
<dbReference type="EMBL" id="PYYB01000001">
    <property type="protein sequence ID" value="PTL59115.1"/>
    <property type="molecule type" value="Genomic_DNA"/>
</dbReference>